<accession>A0AAV7RP95</accession>
<evidence type="ECO:0000313" key="4">
    <source>
        <dbReference type="EMBL" id="KAJ1152733.1"/>
    </source>
</evidence>
<evidence type="ECO:0000313" key="5">
    <source>
        <dbReference type="Proteomes" id="UP001066276"/>
    </source>
</evidence>
<dbReference type="EMBL" id="JANPWB010000009">
    <property type="protein sequence ID" value="KAJ1152733.1"/>
    <property type="molecule type" value="Genomic_DNA"/>
</dbReference>
<feature type="domain" description="Translin-associated factor X-interacting protein 1 N-terminal" evidence="3">
    <location>
        <begin position="79"/>
        <end position="189"/>
    </location>
</feature>
<comment type="caution">
    <text evidence="4">The sequence shown here is derived from an EMBL/GenBank/DDBJ whole genome shotgun (WGS) entry which is preliminary data.</text>
</comment>
<organism evidence="4 5">
    <name type="scientific">Pleurodeles waltl</name>
    <name type="common">Iberian ribbed newt</name>
    <dbReference type="NCBI Taxonomy" id="8319"/>
    <lineage>
        <taxon>Eukaryota</taxon>
        <taxon>Metazoa</taxon>
        <taxon>Chordata</taxon>
        <taxon>Craniata</taxon>
        <taxon>Vertebrata</taxon>
        <taxon>Euteleostomi</taxon>
        <taxon>Amphibia</taxon>
        <taxon>Batrachia</taxon>
        <taxon>Caudata</taxon>
        <taxon>Salamandroidea</taxon>
        <taxon>Salamandridae</taxon>
        <taxon>Pleurodelinae</taxon>
        <taxon>Pleurodeles</taxon>
    </lineage>
</organism>
<evidence type="ECO:0000256" key="1">
    <source>
        <dbReference type="ARBA" id="ARBA00023054"/>
    </source>
</evidence>
<proteinExistence type="predicted"/>
<dbReference type="AlphaFoldDB" id="A0AAV7RP95"/>
<dbReference type="InterPro" id="IPR032755">
    <property type="entry name" value="TSNAXIP1_N"/>
</dbReference>
<dbReference type="Pfam" id="PF15739">
    <property type="entry name" value="TSNAXIP1_N"/>
    <property type="match status" value="1"/>
</dbReference>
<gene>
    <name evidence="4" type="ORF">NDU88_005508</name>
</gene>
<evidence type="ECO:0000256" key="2">
    <source>
        <dbReference type="SAM" id="Coils"/>
    </source>
</evidence>
<dbReference type="PANTHER" id="PTHR34916:SF1">
    <property type="entry name" value="GI:13385330"/>
    <property type="match status" value="1"/>
</dbReference>
<keyword evidence="1 2" id="KW-0175">Coiled coil</keyword>
<reference evidence="4" key="1">
    <citation type="journal article" date="2022" name="bioRxiv">
        <title>Sequencing and chromosome-scale assembly of the giantPleurodeles waltlgenome.</title>
        <authorList>
            <person name="Brown T."/>
            <person name="Elewa A."/>
            <person name="Iarovenko S."/>
            <person name="Subramanian E."/>
            <person name="Araus A.J."/>
            <person name="Petzold A."/>
            <person name="Susuki M."/>
            <person name="Suzuki K.-i.T."/>
            <person name="Hayashi T."/>
            <person name="Toyoda A."/>
            <person name="Oliveira C."/>
            <person name="Osipova E."/>
            <person name="Leigh N.D."/>
            <person name="Simon A."/>
            <person name="Yun M.H."/>
        </authorList>
    </citation>
    <scope>NUCLEOTIDE SEQUENCE</scope>
    <source>
        <strain evidence="4">20211129_DDA</strain>
        <tissue evidence="4">Liver</tissue>
    </source>
</reference>
<sequence length="325" mass="38098">MEELEPPEVKLIKFKPVKNRRTCLQDHQREYTFVPLYLAGLTKRDQMTMLLQFDKDFLKTQDLLELNDFNKNITVQNLENKMTQELMRSSDSCPPHFQRLQIISGCFEDLCNESVIFGHLLGQIKNVYDGYLNCLLDSHPEEQYEILLEQIRSMKIRAVDSNDVRQAKHDVKKLEEEAFASLEKNEQLRNQLETVAKRNSEVLGIESEQNIVIGEPGEKHNTPTLVEQFETKRRQVFAAWQELQEVEQHVKEHMAHVTDAHTVERYIQDAKTETTELETSNIFLERACKNVESNVQKALDKQTIKLEDQEEIQLLLRKFLLPEDE</sequence>
<evidence type="ECO:0000259" key="3">
    <source>
        <dbReference type="Pfam" id="PF15739"/>
    </source>
</evidence>
<keyword evidence="5" id="KW-1185">Reference proteome</keyword>
<feature type="coiled-coil region" evidence="2">
    <location>
        <begin position="157"/>
        <end position="191"/>
    </location>
</feature>
<dbReference type="PANTHER" id="PTHR34916">
    <property type="entry name" value="GI:13385330"/>
    <property type="match status" value="1"/>
</dbReference>
<name>A0AAV7RP95_PLEWA</name>
<dbReference type="Proteomes" id="UP001066276">
    <property type="component" value="Chromosome 5"/>
</dbReference>
<protein>
    <recommendedName>
        <fullName evidence="3">Translin-associated factor X-interacting protein 1 N-terminal domain-containing protein</fullName>
    </recommendedName>
</protein>